<dbReference type="EMBL" id="JBHSDJ010000116">
    <property type="protein sequence ID" value="MFC4248161.1"/>
    <property type="molecule type" value="Genomic_DNA"/>
</dbReference>
<dbReference type="GO" id="GO:0016787">
    <property type="term" value="F:hydrolase activity"/>
    <property type="evidence" value="ECO:0007669"/>
    <property type="project" value="UniProtKB-KW"/>
</dbReference>
<reference evidence="2 3" key="1">
    <citation type="journal article" date="2014" name="Int. J. Syst. Evol. Microbiol.">
        <title>Complete genome sequence of Corynebacterium casei LMG S-19264T (=DSM 44701T), isolated from a smear-ripened cheese.</title>
        <authorList>
            <consortium name="US DOE Joint Genome Institute (JGI-PGF)"/>
            <person name="Walter F."/>
            <person name="Albersmeier A."/>
            <person name="Kalinowski J."/>
            <person name="Ruckert C."/>
        </authorList>
    </citation>
    <scope>NUCLEOTIDE SEQUENCE [LARGE SCALE GENOMIC DNA]</scope>
    <source>
        <strain evidence="2 3">IBRC-M 10912</strain>
    </source>
</reference>
<dbReference type="InterPro" id="IPR006175">
    <property type="entry name" value="YjgF/YER057c/UK114"/>
</dbReference>
<protein>
    <submittedName>
        <fullName evidence="2">Rid family hydrolase</fullName>
    </submittedName>
</protein>
<dbReference type="PANTHER" id="PTHR43857:SF1">
    <property type="entry name" value="YJGH FAMILY PROTEIN"/>
    <property type="match status" value="1"/>
</dbReference>
<evidence type="ECO:0000313" key="2">
    <source>
        <dbReference type="EMBL" id="MFC4248161.1"/>
    </source>
</evidence>
<accession>A0ABD5P2H4</accession>
<feature type="region of interest" description="Disordered" evidence="1">
    <location>
        <begin position="1"/>
        <end position="38"/>
    </location>
</feature>
<organism evidence="2 3">
    <name type="scientific">Natribaculum luteum</name>
    <dbReference type="NCBI Taxonomy" id="1586232"/>
    <lineage>
        <taxon>Archaea</taxon>
        <taxon>Methanobacteriati</taxon>
        <taxon>Methanobacteriota</taxon>
        <taxon>Stenosarchaea group</taxon>
        <taxon>Halobacteria</taxon>
        <taxon>Halobacteriales</taxon>
        <taxon>Natrialbaceae</taxon>
        <taxon>Natribaculum</taxon>
    </lineage>
</organism>
<gene>
    <name evidence="2" type="ORF">ACFOZ7_14670</name>
</gene>
<dbReference type="Pfam" id="PF01042">
    <property type="entry name" value="Ribonuc_L-PSP"/>
    <property type="match status" value="1"/>
</dbReference>
<dbReference type="SUPFAM" id="SSF55298">
    <property type="entry name" value="YjgF-like"/>
    <property type="match status" value="1"/>
</dbReference>
<dbReference type="Gene3D" id="3.30.1330.40">
    <property type="entry name" value="RutC-like"/>
    <property type="match status" value="1"/>
</dbReference>
<dbReference type="AlphaFoldDB" id="A0ABD5P2H4"/>
<evidence type="ECO:0000256" key="1">
    <source>
        <dbReference type="SAM" id="MobiDB-lite"/>
    </source>
</evidence>
<proteinExistence type="predicted"/>
<dbReference type="InterPro" id="IPR035959">
    <property type="entry name" value="RutC-like_sf"/>
</dbReference>
<sequence>MHVSGTTATGDDGNMVGKDDPSEQTRQAPRSIESALQGTDASLEDVVGTRLFVTDVDKWESIGDAHSEVFGGVRPTAVWWNEPSDRA</sequence>
<feature type="compositionally biased region" description="Polar residues" evidence="1">
    <location>
        <begin position="24"/>
        <end position="38"/>
    </location>
</feature>
<dbReference type="Proteomes" id="UP001595821">
    <property type="component" value="Unassembled WGS sequence"/>
</dbReference>
<name>A0ABD5P2H4_9EURY</name>
<dbReference type="RefSeq" id="WP_322987064.1">
    <property type="nucleotide sequence ID" value="NZ_CP095398.1"/>
</dbReference>
<dbReference type="PANTHER" id="PTHR43857">
    <property type="entry name" value="BLR7761 PROTEIN"/>
    <property type="match status" value="1"/>
</dbReference>
<evidence type="ECO:0000313" key="3">
    <source>
        <dbReference type="Proteomes" id="UP001595821"/>
    </source>
</evidence>
<dbReference type="GeneID" id="71856381"/>
<comment type="caution">
    <text evidence="2">The sequence shown here is derived from an EMBL/GenBank/DDBJ whole genome shotgun (WGS) entry which is preliminary data.</text>
</comment>
<keyword evidence="2" id="KW-0378">Hydrolase</keyword>